<evidence type="ECO:0000256" key="15">
    <source>
        <dbReference type="ARBA" id="ARBA00023268"/>
    </source>
</evidence>
<evidence type="ECO:0000256" key="4">
    <source>
        <dbReference type="ARBA" id="ARBA00007739"/>
    </source>
</evidence>
<keyword evidence="8" id="KW-0808">Transferase</keyword>
<feature type="domain" description="Glycosyl transferase family 51" evidence="21">
    <location>
        <begin position="66"/>
        <end position="241"/>
    </location>
</feature>
<evidence type="ECO:0000256" key="17">
    <source>
        <dbReference type="ARBA" id="ARBA00044770"/>
    </source>
</evidence>
<keyword evidence="6" id="KW-0645">Protease</keyword>
<dbReference type="Proteomes" id="UP001293791">
    <property type="component" value="Unassembled WGS sequence"/>
</dbReference>
<evidence type="ECO:0000256" key="9">
    <source>
        <dbReference type="ARBA" id="ARBA00022692"/>
    </source>
</evidence>
<keyword evidence="10" id="KW-0378">Hydrolase</keyword>
<evidence type="ECO:0000256" key="16">
    <source>
        <dbReference type="ARBA" id="ARBA00023316"/>
    </source>
</evidence>
<evidence type="ECO:0000256" key="18">
    <source>
        <dbReference type="ARBA" id="ARBA00049902"/>
    </source>
</evidence>
<keyword evidence="9 19" id="KW-0812">Transmembrane</keyword>
<keyword evidence="23" id="KW-1185">Reference proteome</keyword>
<keyword evidence="11" id="KW-0133">Cell shape</keyword>
<evidence type="ECO:0000259" key="21">
    <source>
        <dbReference type="Pfam" id="PF00912"/>
    </source>
</evidence>
<evidence type="ECO:0000256" key="3">
    <source>
        <dbReference type="ARBA" id="ARBA00007090"/>
    </source>
</evidence>
<dbReference type="EMBL" id="JARGYT010000001">
    <property type="protein sequence ID" value="MDZ5761646.1"/>
    <property type="molecule type" value="Genomic_DNA"/>
</dbReference>
<dbReference type="NCBIfam" id="TIGR02074">
    <property type="entry name" value="PBP_1a_fam"/>
    <property type="match status" value="1"/>
</dbReference>
<gene>
    <name evidence="22" type="ORF">Cyrtocomes_00001</name>
</gene>
<keyword evidence="16" id="KW-0961">Cell wall biogenesis/degradation</keyword>
<comment type="caution">
    <text evidence="22">The sequence shown here is derived from an EMBL/GenBank/DDBJ whole genome shotgun (WGS) entry which is preliminary data.</text>
</comment>
<evidence type="ECO:0000256" key="7">
    <source>
        <dbReference type="ARBA" id="ARBA00022676"/>
    </source>
</evidence>
<dbReference type="SUPFAM" id="SSF53955">
    <property type="entry name" value="Lysozyme-like"/>
    <property type="match status" value="1"/>
</dbReference>
<comment type="similarity">
    <text evidence="3">In the C-terminal section; belongs to the transpeptidase family.</text>
</comment>
<evidence type="ECO:0000256" key="1">
    <source>
        <dbReference type="ARBA" id="ARBA00004370"/>
    </source>
</evidence>
<reference evidence="22 23" key="1">
    <citation type="submission" date="2023-02" db="EMBL/GenBank/DDBJ databases">
        <title>Host association and intracellularity evolved multiple times independently in the Rickettsiales.</title>
        <authorList>
            <person name="Castelli M."/>
            <person name="Nardi T."/>
            <person name="Gammuto L."/>
            <person name="Bellinzona G."/>
            <person name="Sabaneyeva E."/>
            <person name="Potekhin A."/>
            <person name="Serra V."/>
            <person name="Petroni G."/>
            <person name="Sassera D."/>
        </authorList>
    </citation>
    <scope>NUCLEOTIDE SEQUENCE [LARGE SCALE GENOMIC DNA]</scope>
    <source>
        <strain evidence="22 23">BOD18</strain>
    </source>
</reference>
<dbReference type="InterPro" id="IPR036950">
    <property type="entry name" value="PBP_transglycosylase"/>
</dbReference>
<sequence>MILKVLISVVDLLSRVTYYSLLLVAFFFISFLGSILIVRNELPNHEAILNYKPLRQARIYDNTANLVDSIGKENRVYVKYNDIPNHIISAFIAAEDKNFYSHIGIDIQSIIRATLQSTLASFSGKRLIGGSTITQQVVRIFLLNKERTLLRKVKEALLAIKISNILSKEKVMELYLNEIFLGQGSYGILAASTTYFQKKLKDITVSEAALLASLPKAPSSLNPFINSKRAKNRRDWILKKMLNDGFISEKEYKNSIETDLGIKTANKTLEINNLYYTEFVEKEARKLIGDELFERGGIAVNTYLDLKTQKAASEALRNGIENHSKKMGWYTPFSSLHSLNNWQNQLSLIKLPWHLSRLSIAVFLGKREGKALLGIKNGNIYDITSKPNNWIINHLKIGDVVLFSTSNDGEIILQQDPKLEGSVVALEPSSGKVLAMVGGYDYRKSSFNRAIQSKRQPGSVFKTFVYLAALDSGYEPNFLISDSPISVLSDGFSKAWSPNNYGKNYLGDITIRTAFEKSKNTATVRLALEIGVQNLAKYVEKFGFSVAENYSNYSIALGTLETSLIDITAAYNVFPSNGTMPTPRFIESIYDADGNLLYSDKFNIFKNYDMPFVYYQNKKIINEDVNFQMLSMLEDVVQRGTAIRAKRLGHGIAGKTGTTNNSFDAWFIGFSSDITIGVFVGFDQPETLGKKEGGYSIALPIFINLMEAMNYSSSTSKSFKMPPGITPIYINKTTGEPVSVPDIGADTNDLILEFFKSSNITPKRNRAGHHEVSTAWDIVQSIN</sequence>
<dbReference type="EC" id="2.4.99.28" evidence="17"/>
<evidence type="ECO:0000256" key="10">
    <source>
        <dbReference type="ARBA" id="ARBA00022801"/>
    </source>
</evidence>
<comment type="similarity">
    <text evidence="4">In the N-terminal section; belongs to the glycosyltransferase 51 family.</text>
</comment>
<evidence type="ECO:0000256" key="19">
    <source>
        <dbReference type="SAM" id="Phobius"/>
    </source>
</evidence>
<keyword evidence="14 19" id="KW-0472">Membrane</keyword>
<dbReference type="RefSeq" id="WP_322497162.1">
    <property type="nucleotide sequence ID" value="NZ_JARGYT010000001.1"/>
</dbReference>
<evidence type="ECO:0000259" key="20">
    <source>
        <dbReference type="Pfam" id="PF00905"/>
    </source>
</evidence>
<keyword evidence="15" id="KW-0511">Multifunctional enzyme</keyword>
<dbReference type="Gene3D" id="3.40.710.10">
    <property type="entry name" value="DD-peptidase/beta-lactamase superfamily"/>
    <property type="match status" value="2"/>
</dbReference>
<evidence type="ECO:0000256" key="8">
    <source>
        <dbReference type="ARBA" id="ARBA00022679"/>
    </source>
</evidence>
<evidence type="ECO:0000256" key="13">
    <source>
        <dbReference type="ARBA" id="ARBA00022989"/>
    </source>
</evidence>
<keyword evidence="7" id="KW-0328">Glycosyltransferase</keyword>
<dbReference type="InterPro" id="IPR012338">
    <property type="entry name" value="Beta-lactam/transpept-like"/>
</dbReference>
<dbReference type="InterPro" id="IPR001264">
    <property type="entry name" value="Glyco_trans_51"/>
</dbReference>
<keyword evidence="12" id="KW-0573">Peptidoglycan synthesis</keyword>
<evidence type="ECO:0000313" key="22">
    <source>
        <dbReference type="EMBL" id="MDZ5761646.1"/>
    </source>
</evidence>
<evidence type="ECO:0000256" key="14">
    <source>
        <dbReference type="ARBA" id="ARBA00023136"/>
    </source>
</evidence>
<dbReference type="PANTHER" id="PTHR32282">
    <property type="entry name" value="BINDING PROTEIN TRANSPEPTIDASE, PUTATIVE-RELATED"/>
    <property type="match status" value="1"/>
</dbReference>
<protein>
    <recommendedName>
        <fullName evidence="17">peptidoglycan glycosyltransferase</fullName>
        <ecNumber evidence="17">2.4.99.28</ecNumber>
    </recommendedName>
</protein>
<keyword evidence="5" id="KW-0121">Carboxypeptidase</keyword>
<dbReference type="InterPro" id="IPR023346">
    <property type="entry name" value="Lysozyme-like_dom_sf"/>
</dbReference>
<evidence type="ECO:0000256" key="12">
    <source>
        <dbReference type="ARBA" id="ARBA00022984"/>
    </source>
</evidence>
<evidence type="ECO:0000256" key="6">
    <source>
        <dbReference type="ARBA" id="ARBA00022670"/>
    </source>
</evidence>
<feature type="transmembrane region" description="Helical" evidence="19">
    <location>
        <begin position="16"/>
        <end position="38"/>
    </location>
</feature>
<dbReference type="InterPro" id="IPR001460">
    <property type="entry name" value="PCN-bd_Tpept"/>
</dbReference>
<organism evidence="22 23">
    <name type="scientific">Candidatus Cyrtobacter comes</name>
    <dbReference type="NCBI Taxonomy" id="675776"/>
    <lineage>
        <taxon>Bacteria</taxon>
        <taxon>Pseudomonadati</taxon>
        <taxon>Pseudomonadota</taxon>
        <taxon>Alphaproteobacteria</taxon>
        <taxon>Rickettsiales</taxon>
        <taxon>Candidatus Midichloriaceae</taxon>
        <taxon>Candidatus Cyrtobacter</taxon>
    </lineage>
</organism>
<evidence type="ECO:0000256" key="11">
    <source>
        <dbReference type="ARBA" id="ARBA00022960"/>
    </source>
</evidence>
<comment type="pathway">
    <text evidence="2">Cell wall biogenesis; peptidoglycan biosynthesis.</text>
</comment>
<feature type="domain" description="Penicillin-binding protein transpeptidase" evidence="20">
    <location>
        <begin position="421"/>
        <end position="707"/>
    </location>
</feature>
<comment type="subcellular location">
    <subcellularLocation>
        <location evidence="1">Membrane</location>
    </subcellularLocation>
</comment>
<dbReference type="Pfam" id="PF00912">
    <property type="entry name" value="Transgly"/>
    <property type="match status" value="1"/>
</dbReference>
<evidence type="ECO:0000256" key="5">
    <source>
        <dbReference type="ARBA" id="ARBA00022645"/>
    </source>
</evidence>
<comment type="catalytic activity">
    <reaction evidence="18">
        <text>[GlcNAc-(1-&gt;4)-Mur2Ac(oyl-L-Ala-gamma-D-Glu-L-Lys-D-Ala-D-Ala)](n)-di-trans,octa-cis-undecaprenyl diphosphate + beta-D-GlcNAc-(1-&gt;4)-Mur2Ac(oyl-L-Ala-gamma-D-Glu-L-Lys-D-Ala-D-Ala)-di-trans,octa-cis-undecaprenyl diphosphate = [GlcNAc-(1-&gt;4)-Mur2Ac(oyl-L-Ala-gamma-D-Glu-L-Lys-D-Ala-D-Ala)](n+1)-di-trans,octa-cis-undecaprenyl diphosphate + di-trans,octa-cis-undecaprenyl diphosphate + H(+)</text>
        <dbReference type="Rhea" id="RHEA:23708"/>
        <dbReference type="Rhea" id="RHEA-COMP:9602"/>
        <dbReference type="Rhea" id="RHEA-COMP:9603"/>
        <dbReference type="ChEBI" id="CHEBI:15378"/>
        <dbReference type="ChEBI" id="CHEBI:58405"/>
        <dbReference type="ChEBI" id="CHEBI:60033"/>
        <dbReference type="ChEBI" id="CHEBI:78435"/>
        <dbReference type="EC" id="2.4.99.28"/>
    </reaction>
</comment>
<dbReference type="Pfam" id="PF00905">
    <property type="entry name" value="Transpeptidase"/>
    <property type="match status" value="1"/>
</dbReference>
<name>A0ABU5L688_9RICK</name>
<dbReference type="SUPFAM" id="SSF56601">
    <property type="entry name" value="beta-lactamase/transpeptidase-like"/>
    <property type="match status" value="1"/>
</dbReference>
<proteinExistence type="inferred from homology"/>
<dbReference type="InterPro" id="IPR050396">
    <property type="entry name" value="Glycosyltr_51/Transpeptidase"/>
</dbReference>
<keyword evidence="13 19" id="KW-1133">Transmembrane helix</keyword>
<accession>A0ABU5L688</accession>
<evidence type="ECO:0000256" key="2">
    <source>
        <dbReference type="ARBA" id="ARBA00004752"/>
    </source>
</evidence>
<dbReference type="Gene3D" id="1.10.3810.10">
    <property type="entry name" value="Biosynthetic peptidoglycan transglycosylase-like"/>
    <property type="match status" value="1"/>
</dbReference>
<dbReference type="PANTHER" id="PTHR32282:SF27">
    <property type="entry name" value="PENICILLIN-BINDING PROTEIN 1A"/>
    <property type="match status" value="1"/>
</dbReference>
<evidence type="ECO:0000313" key="23">
    <source>
        <dbReference type="Proteomes" id="UP001293791"/>
    </source>
</evidence>